<dbReference type="EMBL" id="MFRE01000025">
    <property type="protein sequence ID" value="OGH93633.1"/>
    <property type="molecule type" value="Genomic_DNA"/>
</dbReference>
<protein>
    <recommendedName>
        <fullName evidence="3">RNA-binding protein</fullName>
    </recommendedName>
</protein>
<evidence type="ECO:0000313" key="2">
    <source>
        <dbReference type="Proteomes" id="UP000178254"/>
    </source>
</evidence>
<dbReference type="Proteomes" id="UP000178254">
    <property type="component" value="Unassembled WGS sequence"/>
</dbReference>
<gene>
    <name evidence="1" type="ORF">A2538_04235</name>
</gene>
<dbReference type="InterPro" id="IPR007922">
    <property type="entry name" value="DciA-like"/>
</dbReference>
<sequence>MQTIGSLLNRPNQNRPLLRQVQAAMVVEVANEFITEKFGKDANSQARALYLKNNILTVACLSSVLAQELRLRENELLQFIRSKYGQEIIKKVRYLA</sequence>
<accession>A0A1F6PCD7</accession>
<organism evidence="1 2">
    <name type="scientific">Candidatus Magasanikbacteria bacterium RIFOXYD2_FULL_41_14</name>
    <dbReference type="NCBI Taxonomy" id="1798709"/>
    <lineage>
        <taxon>Bacteria</taxon>
        <taxon>Candidatus Magasanikiibacteriota</taxon>
    </lineage>
</organism>
<dbReference type="STRING" id="1798709.A2538_04235"/>
<reference evidence="1 2" key="1">
    <citation type="journal article" date="2016" name="Nat. Commun.">
        <title>Thousands of microbial genomes shed light on interconnected biogeochemical processes in an aquifer system.</title>
        <authorList>
            <person name="Anantharaman K."/>
            <person name="Brown C.T."/>
            <person name="Hug L.A."/>
            <person name="Sharon I."/>
            <person name="Castelle C.J."/>
            <person name="Probst A.J."/>
            <person name="Thomas B.C."/>
            <person name="Singh A."/>
            <person name="Wilkins M.J."/>
            <person name="Karaoz U."/>
            <person name="Brodie E.L."/>
            <person name="Williams K.H."/>
            <person name="Hubbard S.S."/>
            <person name="Banfield J.F."/>
        </authorList>
    </citation>
    <scope>NUCLEOTIDE SEQUENCE [LARGE SCALE GENOMIC DNA]</scope>
</reference>
<dbReference type="Pfam" id="PF05258">
    <property type="entry name" value="DciA"/>
    <property type="match status" value="1"/>
</dbReference>
<comment type="caution">
    <text evidence="1">The sequence shown here is derived from an EMBL/GenBank/DDBJ whole genome shotgun (WGS) entry which is preliminary data.</text>
</comment>
<evidence type="ECO:0008006" key="3">
    <source>
        <dbReference type="Google" id="ProtNLM"/>
    </source>
</evidence>
<name>A0A1F6PCD7_9BACT</name>
<evidence type="ECO:0000313" key="1">
    <source>
        <dbReference type="EMBL" id="OGH93633.1"/>
    </source>
</evidence>
<dbReference type="AlphaFoldDB" id="A0A1F6PCD7"/>
<proteinExistence type="predicted"/>